<gene>
    <name evidence="4" type="ORF">M8542_19275</name>
</gene>
<sequence length="381" mass="40271">MAVIELTTFTVRPDRTAAMLAARPGMVAAFREGRRGFVSAKLVRLDAATWLDVVEWTDDTAWDESKAKGGDDPRVAEFFATIDALVSARRGARYDDEQDGPRPVRTIAYGPHPAQVGELYLPAGAGPFPVVVLLHGGYWTAMFDRRPMTRLADDLVARGYAVWNAGYRRLGDGGGWPATFEDTAAAVDAVAGLDPALDRTRVAVVGHSAGGQLAAWTAHRAALPADAVGAAPAVVPVAAVSLAGVLDLAEADRTRFGTVLADPDAEPPAGAPEPAYPELWPAVAAEVGEGVVNLLLGGHLDAVPKRYATTSPSALEPAGVPVLAVHGEADDIVPPSYSRTYAEHAPDARHLAVEGGHFEVIDPGHDSWRQVLEWLAEVTPR</sequence>
<reference evidence="4" key="1">
    <citation type="submission" date="2022-06" db="EMBL/GenBank/DDBJ databases">
        <title>Amycolatopsis iheyaensis sp. nov., a new species of the genus Amycolatopsis isolated from soil in Iheya island, Japan.</title>
        <authorList>
            <person name="Ngamcharungchit C."/>
            <person name="Kanto H."/>
            <person name="Take A."/>
            <person name="Intra B."/>
            <person name="Matsumoto A."/>
            <person name="Panbangred W."/>
            <person name="Inahashi Y."/>
        </authorList>
    </citation>
    <scope>NUCLEOTIDE SEQUENCE</scope>
    <source>
        <strain evidence="4">OK19-0408</strain>
    </source>
</reference>
<feature type="domain" description="BD-FAE-like" evidence="3">
    <location>
        <begin position="119"/>
        <end position="222"/>
    </location>
</feature>
<protein>
    <submittedName>
        <fullName evidence="4">Alpha/beta hydrolase</fullName>
    </submittedName>
</protein>
<evidence type="ECO:0000313" key="5">
    <source>
        <dbReference type="Proteomes" id="UP001144096"/>
    </source>
</evidence>
<dbReference type="InterPro" id="IPR029058">
    <property type="entry name" value="AB_hydrolase_fold"/>
</dbReference>
<keyword evidence="2 4" id="KW-0378">Hydrolase</keyword>
<dbReference type="GO" id="GO:0052689">
    <property type="term" value="F:carboxylic ester hydrolase activity"/>
    <property type="evidence" value="ECO:0007669"/>
    <property type="project" value="UniProtKB-ARBA"/>
</dbReference>
<dbReference type="Gene3D" id="3.40.50.1820">
    <property type="entry name" value="alpha/beta hydrolase"/>
    <property type="match status" value="1"/>
</dbReference>
<dbReference type="AlphaFoldDB" id="A0A9X2SLU8"/>
<dbReference type="Pfam" id="PF20434">
    <property type="entry name" value="BD-FAE"/>
    <property type="match status" value="1"/>
</dbReference>
<name>A0A9X2SLU8_9PSEU</name>
<comment type="caution">
    <text evidence="4">The sequence shown here is derived from an EMBL/GenBank/DDBJ whole genome shotgun (WGS) entry which is preliminary data.</text>
</comment>
<dbReference type="SUPFAM" id="SSF54909">
    <property type="entry name" value="Dimeric alpha+beta barrel"/>
    <property type="match status" value="1"/>
</dbReference>
<keyword evidence="5" id="KW-1185">Reference proteome</keyword>
<dbReference type="InterPro" id="IPR049492">
    <property type="entry name" value="BD-FAE-like_dom"/>
</dbReference>
<dbReference type="RefSeq" id="WP_257921593.1">
    <property type="nucleotide sequence ID" value="NZ_JAMXQV010000009.1"/>
</dbReference>
<organism evidence="4 5">
    <name type="scientific">Amycolatopsis iheyensis</name>
    <dbReference type="NCBI Taxonomy" id="2945988"/>
    <lineage>
        <taxon>Bacteria</taxon>
        <taxon>Bacillati</taxon>
        <taxon>Actinomycetota</taxon>
        <taxon>Actinomycetes</taxon>
        <taxon>Pseudonocardiales</taxon>
        <taxon>Pseudonocardiaceae</taxon>
        <taxon>Amycolatopsis</taxon>
    </lineage>
</organism>
<dbReference type="EMBL" id="JAMXQV010000009">
    <property type="protein sequence ID" value="MCR6484975.1"/>
    <property type="molecule type" value="Genomic_DNA"/>
</dbReference>
<evidence type="ECO:0000256" key="1">
    <source>
        <dbReference type="ARBA" id="ARBA00008645"/>
    </source>
</evidence>
<dbReference type="SUPFAM" id="SSF53474">
    <property type="entry name" value="alpha/beta-Hydrolases"/>
    <property type="match status" value="1"/>
</dbReference>
<dbReference type="PANTHER" id="PTHR22946">
    <property type="entry name" value="DIENELACTONE HYDROLASE DOMAIN-CONTAINING PROTEIN-RELATED"/>
    <property type="match status" value="1"/>
</dbReference>
<dbReference type="Proteomes" id="UP001144096">
    <property type="component" value="Unassembled WGS sequence"/>
</dbReference>
<dbReference type="InterPro" id="IPR011008">
    <property type="entry name" value="Dimeric_a/b-barrel"/>
</dbReference>
<evidence type="ECO:0000259" key="3">
    <source>
        <dbReference type="Pfam" id="PF20434"/>
    </source>
</evidence>
<proteinExistence type="inferred from homology"/>
<dbReference type="InterPro" id="IPR050261">
    <property type="entry name" value="FrsA_esterase"/>
</dbReference>
<accession>A0A9X2SLU8</accession>
<evidence type="ECO:0000256" key="2">
    <source>
        <dbReference type="ARBA" id="ARBA00022801"/>
    </source>
</evidence>
<evidence type="ECO:0000313" key="4">
    <source>
        <dbReference type="EMBL" id="MCR6484975.1"/>
    </source>
</evidence>
<dbReference type="PANTHER" id="PTHR22946:SF9">
    <property type="entry name" value="POLYKETIDE TRANSFERASE AF380"/>
    <property type="match status" value="1"/>
</dbReference>
<comment type="similarity">
    <text evidence="1">Belongs to the AB hydrolase superfamily.</text>
</comment>